<evidence type="ECO:0008006" key="5">
    <source>
        <dbReference type="Google" id="ProtNLM"/>
    </source>
</evidence>
<gene>
    <name evidence="3" type="ORF">EHF_0907</name>
</gene>
<dbReference type="InterPro" id="IPR050088">
    <property type="entry name" value="IspD/TarI_cytidylyltransf_bact"/>
</dbReference>
<dbReference type="OrthoDB" id="9804336at2"/>
<evidence type="ECO:0000313" key="4">
    <source>
        <dbReference type="Proteomes" id="UP000023762"/>
    </source>
</evidence>
<dbReference type="SUPFAM" id="SSF53448">
    <property type="entry name" value="Nucleotide-diphospho-sugar transferases"/>
    <property type="match status" value="1"/>
</dbReference>
<keyword evidence="1" id="KW-0808">Transferase</keyword>
<evidence type="ECO:0000256" key="1">
    <source>
        <dbReference type="ARBA" id="ARBA00022679"/>
    </source>
</evidence>
<dbReference type="KEGG" id="ehh:EHF_0907"/>
<dbReference type="EMBL" id="CP007474">
    <property type="protein sequence ID" value="AHX04832.1"/>
    <property type="molecule type" value="Genomic_DNA"/>
</dbReference>
<keyword evidence="2" id="KW-0548">Nucleotidyltransferase</keyword>
<dbReference type="eggNOG" id="COG1211">
    <property type="taxonomic scope" value="Bacteria"/>
</dbReference>
<dbReference type="Gene3D" id="3.90.550.10">
    <property type="entry name" value="Spore Coat Polysaccharide Biosynthesis Protein SpsA, Chain A"/>
    <property type="match status" value="1"/>
</dbReference>
<proteinExistence type="predicted"/>
<dbReference type="HOGENOM" id="CLU_061281_2_2_5"/>
<evidence type="ECO:0000256" key="2">
    <source>
        <dbReference type="ARBA" id="ARBA00022695"/>
    </source>
</evidence>
<dbReference type="STRING" id="391036.EHF_0907"/>
<dbReference type="Pfam" id="PF01128">
    <property type="entry name" value="IspD"/>
    <property type="match status" value="1"/>
</dbReference>
<dbReference type="GO" id="GO:0050518">
    <property type="term" value="F:2-C-methyl-D-erythritol 4-phosphate cytidylyltransferase activity"/>
    <property type="evidence" value="ECO:0007669"/>
    <property type="project" value="TreeGrafter"/>
</dbReference>
<dbReference type="PANTHER" id="PTHR32125:SF4">
    <property type="entry name" value="2-C-METHYL-D-ERYTHRITOL 4-PHOSPHATE CYTIDYLYLTRANSFERASE, CHLOROPLASTIC"/>
    <property type="match status" value="1"/>
</dbReference>
<dbReference type="PANTHER" id="PTHR32125">
    <property type="entry name" value="2-C-METHYL-D-ERYTHRITOL 4-PHOSPHATE CYTIDYLYLTRANSFERASE, CHLOROPLASTIC"/>
    <property type="match status" value="1"/>
</dbReference>
<evidence type="ECO:0000313" key="3">
    <source>
        <dbReference type="EMBL" id="AHX04832.1"/>
    </source>
</evidence>
<dbReference type="InterPro" id="IPR034683">
    <property type="entry name" value="IspD/TarI"/>
</dbReference>
<keyword evidence="4" id="KW-1185">Reference proteome</keyword>
<organism evidence="3 4">
    <name type="scientific">Ehrlichia japonica</name>
    <dbReference type="NCBI Taxonomy" id="391036"/>
    <lineage>
        <taxon>Bacteria</taxon>
        <taxon>Pseudomonadati</taxon>
        <taxon>Pseudomonadota</taxon>
        <taxon>Alphaproteobacteria</taxon>
        <taxon>Rickettsiales</taxon>
        <taxon>Anaplasmataceae</taxon>
        <taxon>Ehrlichia</taxon>
    </lineage>
</organism>
<reference evidence="3 4" key="1">
    <citation type="submission" date="2014-03" db="EMBL/GenBank/DDBJ databases">
        <title>Sequencing and Comparison of Genomes and Transcriptome Profiles of Human Ehrlichiosis Agents.</title>
        <authorList>
            <person name="Lin M."/>
            <person name="Daugherty S.C."/>
            <person name="Nagaraj S."/>
            <person name="Cheng Z."/>
            <person name="Xiong Q."/>
            <person name="Lin F.-Y."/>
            <person name="Sengamalay N."/>
            <person name="Ott S."/>
            <person name="Godinez A."/>
            <person name="Tallon L.J."/>
            <person name="Sadzewicz L."/>
            <person name="Fraser C.M."/>
            <person name="Dunning Hotopp J.C."/>
            <person name="Rikihisa Y."/>
        </authorList>
    </citation>
    <scope>NUCLEOTIDE SEQUENCE [LARGE SCALE GENOMIC DNA]</scope>
    <source>
        <strain evidence="3 4">HF</strain>
    </source>
</reference>
<name>X5GCK3_9RICK</name>
<dbReference type="Proteomes" id="UP000023762">
    <property type="component" value="Chromosome"/>
</dbReference>
<accession>X5GCK3</accession>
<dbReference type="CDD" id="cd02516">
    <property type="entry name" value="CDP-ME_synthetase"/>
    <property type="match status" value="1"/>
</dbReference>
<sequence>MHKFILLIVAAGHGNRFRSGTTPKQYYPIGNDNILCSTINHMISHPKISHVKVVIRENHQHLYNSCLQKIQNNKLLPPVYGGKRRQDSVRLGLESLQSINPHFVIIHDACRPFVDLKMLDRMESILTHYSGVIPVLSIIDTVHIIHEDNTVIKNIDRNTIKSVQTPQAYKYNDILLYHRIAHNTEPNREFPDESSLMINYNIPIMTIEGDYNNFKITTIEDLHRAILYREYINYDENNTLKQQRIHLCKI</sequence>
<dbReference type="AlphaFoldDB" id="X5GCK3"/>
<dbReference type="RefSeq" id="WP_044195523.1">
    <property type="nucleotide sequence ID" value="NZ_CP007474.1"/>
</dbReference>
<protein>
    <recommendedName>
        <fullName evidence="5">2-C-methyl-D-erythritol 4-phosphate cytidylyltransferase</fullName>
    </recommendedName>
</protein>
<dbReference type="InterPro" id="IPR029044">
    <property type="entry name" value="Nucleotide-diphossugar_trans"/>
</dbReference>